<feature type="compositionally biased region" description="Basic and acidic residues" evidence="1">
    <location>
        <begin position="177"/>
        <end position="187"/>
    </location>
</feature>
<gene>
    <name evidence="2" type="ORF">H2200_000581</name>
</gene>
<feature type="compositionally biased region" description="Low complexity" evidence="1">
    <location>
        <begin position="140"/>
        <end position="149"/>
    </location>
</feature>
<proteinExistence type="predicted"/>
<dbReference type="Proteomes" id="UP001172673">
    <property type="component" value="Unassembled WGS sequence"/>
</dbReference>
<keyword evidence="3" id="KW-1185">Reference proteome</keyword>
<dbReference type="AlphaFoldDB" id="A0AA38XP21"/>
<evidence type="ECO:0000313" key="2">
    <source>
        <dbReference type="EMBL" id="KAJ9616861.1"/>
    </source>
</evidence>
<accession>A0AA38XP21</accession>
<feature type="compositionally biased region" description="Low complexity" evidence="1">
    <location>
        <begin position="75"/>
        <end position="93"/>
    </location>
</feature>
<feature type="compositionally biased region" description="Polar residues" evidence="1">
    <location>
        <begin position="122"/>
        <end position="138"/>
    </location>
</feature>
<organism evidence="2 3">
    <name type="scientific">Cladophialophora chaetospira</name>
    <dbReference type="NCBI Taxonomy" id="386627"/>
    <lineage>
        <taxon>Eukaryota</taxon>
        <taxon>Fungi</taxon>
        <taxon>Dikarya</taxon>
        <taxon>Ascomycota</taxon>
        <taxon>Pezizomycotina</taxon>
        <taxon>Eurotiomycetes</taxon>
        <taxon>Chaetothyriomycetidae</taxon>
        <taxon>Chaetothyriales</taxon>
        <taxon>Herpotrichiellaceae</taxon>
        <taxon>Cladophialophora</taxon>
    </lineage>
</organism>
<protein>
    <submittedName>
        <fullName evidence="2">Uncharacterized protein</fullName>
    </submittedName>
</protein>
<dbReference type="PANTHER" id="PTHR42090">
    <property type="match status" value="1"/>
</dbReference>
<evidence type="ECO:0000256" key="1">
    <source>
        <dbReference type="SAM" id="MobiDB-lite"/>
    </source>
</evidence>
<feature type="region of interest" description="Disordered" evidence="1">
    <location>
        <begin position="31"/>
        <end position="207"/>
    </location>
</feature>
<dbReference type="PANTHER" id="PTHR42090:SF1">
    <property type="match status" value="1"/>
</dbReference>
<comment type="caution">
    <text evidence="2">The sequence shown here is derived from an EMBL/GenBank/DDBJ whole genome shotgun (WGS) entry which is preliminary data.</text>
</comment>
<feature type="compositionally biased region" description="Basic and acidic residues" evidence="1">
    <location>
        <begin position="101"/>
        <end position="111"/>
    </location>
</feature>
<dbReference type="EMBL" id="JAPDRK010000001">
    <property type="protein sequence ID" value="KAJ9616861.1"/>
    <property type="molecule type" value="Genomic_DNA"/>
</dbReference>
<reference evidence="2" key="1">
    <citation type="submission" date="2022-10" db="EMBL/GenBank/DDBJ databases">
        <title>Culturing micro-colonial fungi from biological soil crusts in the Mojave desert and describing Neophaeococcomyces mojavensis, and introducing the new genera and species Taxawa tesnikishii.</title>
        <authorList>
            <person name="Kurbessoian T."/>
            <person name="Stajich J.E."/>
        </authorList>
    </citation>
    <scope>NUCLEOTIDE SEQUENCE</scope>
    <source>
        <strain evidence="2">TK_41</strain>
    </source>
</reference>
<sequence length="207" mass="22404">MRSLRIATLNPRRPSTIRAVIPSYRLLIRSQSNTPVGSQEPPPSRSKSESQQLVQDKKSAQQNRTSIDRQSYEYSGSATDDAAAAQSSSYDPSKTNNPHESIAHATEETHNTLEVSPANREVSASTSEVEGISTSDGKQVTETQTQTQTSIGKSDHTKSSKSTLSATSQKKKIFAGSDKRKEARPGAETDEVELAKGKAPIHRAGPR</sequence>
<evidence type="ECO:0000313" key="3">
    <source>
        <dbReference type="Proteomes" id="UP001172673"/>
    </source>
</evidence>
<name>A0AA38XP21_9EURO</name>
<feature type="compositionally biased region" description="Polar residues" evidence="1">
    <location>
        <begin position="49"/>
        <end position="65"/>
    </location>
</feature>